<name>A0AAP0N111_LIQFO</name>
<organism evidence="2 3">
    <name type="scientific">Liquidambar formosana</name>
    <name type="common">Formosan gum</name>
    <dbReference type="NCBI Taxonomy" id="63359"/>
    <lineage>
        <taxon>Eukaryota</taxon>
        <taxon>Viridiplantae</taxon>
        <taxon>Streptophyta</taxon>
        <taxon>Embryophyta</taxon>
        <taxon>Tracheophyta</taxon>
        <taxon>Spermatophyta</taxon>
        <taxon>Magnoliopsida</taxon>
        <taxon>eudicotyledons</taxon>
        <taxon>Gunneridae</taxon>
        <taxon>Pentapetalae</taxon>
        <taxon>Saxifragales</taxon>
        <taxon>Altingiaceae</taxon>
        <taxon>Liquidambar</taxon>
    </lineage>
</organism>
<dbReference type="Pfam" id="PF07734">
    <property type="entry name" value="FBA_1"/>
    <property type="match status" value="1"/>
</dbReference>
<keyword evidence="3" id="KW-1185">Reference proteome</keyword>
<dbReference type="AlphaFoldDB" id="A0AAP0N111"/>
<dbReference type="Proteomes" id="UP001415857">
    <property type="component" value="Unassembled WGS sequence"/>
</dbReference>
<gene>
    <name evidence="2" type="ORF">L1049_012379</name>
</gene>
<proteinExistence type="predicted"/>
<dbReference type="InterPro" id="IPR017451">
    <property type="entry name" value="F-box-assoc_interact_dom"/>
</dbReference>
<evidence type="ECO:0000313" key="2">
    <source>
        <dbReference type="EMBL" id="KAK9265435.1"/>
    </source>
</evidence>
<sequence>MTNAGKRILHSAEHSAAAEAIAGHEDLLREILLRLPIESLLRFSYARRHNPNNEPSGLLLNHDCTDFQFVPFNNDGDGDHSKVSLSHPIGRRVKILQSCNGLLLCSSTSFTSSTAKNRGFQYNICNPTTKQFTTLRFPTPEFKTSLIAVNLAFDLLKSPHYKLICIWDVNSDSPTYQIDVYSSETCSLKPPASGENPLTFTAPPGIVFRRPIYCNGAIHWLSEGKTSLYFDAHTERLKTMPMPPFHEGFDFDYNVRYFGESRGHLHLIVTDEPFIMEFDILELKTDYSGWFIRYHVILDAVTRTFPEMTWVFNRIFEGPSVLCVNLAAKEEESILVLFVSGIAISFNLNNKTSEEICFLLPCYKIALDYEWVDAFQYIGGLFQI</sequence>
<dbReference type="PANTHER" id="PTHR35546:SF115">
    <property type="entry name" value="F-BOX DOMAIN-CONTAINING PROTEIN"/>
    <property type="match status" value="1"/>
</dbReference>
<dbReference type="PANTHER" id="PTHR35546">
    <property type="entry name" value="F-BOX PROTEIN INTERACTION DOMAIN PROTEIN-RELATED"/>
    <property type="match status" value="1"/>
</dbReference>
<dbReference type="InterPro" id="IPR055290">
    <property type="entry name" value="At3g26010-like"/>
</dbReference>
<reference evidence="2 3" key="1">
    <citation type="journal article" date="2024" name="Plant J.">
        <title>Genome sequences and population genomics reveal climatic adaptation and genomic divergence between two closely related sweetgum species.</title>
        <authorList>
            <person name="Xu W.Q."/>
            <person name="Ren C.Q."/>
            <person name="Zhang X.Y."/>
            <person name="Comes H.P."/>
            <person name="Liu X.H."/>
            <person name="Li Y.G."/>
            <person name="Kettle C.J."/>
            <person name="Jalonen R."/>
            <person name="Gaisberger H."/>
            <person name="Ma Y.Z."/>
            <person name="Qiu Y.X."/>
        </authorList>
    </citation>
    <scope>NUCLEOTIDE SEQUENCE [LARGE SCALE GENOMIC DNA]</scope>
    <source>
        <strain evidence="2">Hangzhou</strain>
    </source>
</reference>
<accession>A0AAP0N111</accession>
<evidence type="ECO:0000259" key="1">
    <source>
        <dbReference type="Pfam" id="PF07734"/>
    </source>
</evidence>
<feature type="domain" description="F-box associated beta-propeller type 1" evidence="1">
    <location>
        <begin position="95"/>
        <end position="250"/>
    </location>
</feature>
<comment type="caution">
    <text evidence="2">The sequence shown here is derived from an EMBL/GenBank/DDBJ whole genome shotgun (WGS) entry which is preliminary data.</text>
</comment>
<dbReference type="NCBIfam" id="TIGR01640">
    <property type="entry name" value="F_box_assoc_1"/>
    <property type="match status" value="1"/>
</dbReference>
<evidence type="ECO:0000313" key="3">
    <source>
        <dbReference type="Proteomes" id="UP001415857"/>
    </source>
</evidence>
<dbReference type="EMBL" id="JBBPBK010000396">
    <property type="protein sequence ID" value="KAK9265435.1"/>
    <property type="molecule type" value="Genomic_DNA"/>
</dbReference>
<protein>
    <recommendedName>
        <fullName evidence="1">F-box associated beta-propeller type 1 domain-containing protein</fullName>
    </recommendedName>
</protein>
<dbReference type="InterPro" id="IPR006527">
    <property type="entry name" value="F-box-assoc_dom_typ1"/>
</dbReference>